<name>A0A0X3P6E6_SCHSO</name>
<dbReference type="PANTHER" id="PTHR46605">
    <property type="entry name" value="TUMOR NECROSIS FACTOR RECEPTOR"/>
    <property type="match status" value="1"/>
</dbReference>
<dbReference type="InterPro" id="IPR001368">
    <property type="entry name" value="TNFR/NGFR_Cys_rich_reg"/>
</dbReference>
<keyword evidence="3" id="KW-0732">Signal</keyword>
<dbReference type="GO" id="GO:0009986">
    <property type="term" value="C:cell surface"/>
    <property type="evidence" value="ECO:0007669"/>
    <property type="project" value="TreeGrafter"/>
</dbReference>
<feature type="signal peptide" evidence="3">
    <location>
        <begin position="1"/>
        <end position="33"/>
    </location>
</feature>
<dbReference type="AlphaFoldDB" id="A0A0X3P6E6"/>
<feature type="non-terminal residue" evidence="5">
    <location>
        <position position="261"/>
    </location>
</feature>
<organism evidence="5">
    <name type="scientific">Schistocephalus solidus</name>
    <name type="common">Tapeworm</name>
    <dbReference type="NCBI Taxonomy" id="70667"/>
    <lineage>
        <taxon>Eukaryota</taxon>
        <taxon>Metazoa</taxon>
        <taxon>Spiralia</taxon>
        <taxon>Lophotrochozoa</taxon>
        <taxon>Platyhelminthes</taxon>
        <taxon>Cestoda</taxon>
        <taxon>Eucestoda</taxon>
        <taxon>Diphyllobothriidea</taxon>
        <taxon>Diphyllobothriidae</taxon>
        <taxon>Schistocephalus</taxon>
    </lineage>
</organism>
<dbReference type="SUPFAM" id="SSF57586">
    <property type="entry name" value="TNF receptor-like"/>
    <property type="match status" value="2"/>
</dbReference>
<feature type="domain" description="TNFR-Cys" evidence="4">
    <location>
        <begin position="112"/>
        <end position="156"/>
    </location>
</feature>
<keyword evidence="5" id="KW-0675">Receptor</keyword>
<feature type="domain" description="TNFR-Cys" evidence="4">
    <location>
        <begin position="157"/>
        <end position="195"/>
    </location>
</feature>
<protein>
    <submittedName>
        <fullName evidence="5">Tumor necrosis factor receptor superfamily member 16</fullName>
    </submittedName>
</protein>
<dbReference type="SMART" id="SM00208">
    <property type="entry name" value="TNFR"/>
    <property type="match status" value="4"/>
</dbReference>
<feature type="repeat" description="TNFR-Cys" evidence="1">
    <location>
        <begin position="70"/>
        <end position="110"/>
    </location>
</feature>
<feature type="domain" description="TNFR-Cys" evidence="4">
    <location>
        <begin position="70"/>
        <end position="110"/>
    </location>
</feature>
<dbReference type="InterPro" id="IPR052302">
    <property type="entry name" value="Neurotrophin_rcpt-DD"/>
</dbReference>
<feature type="domain" description="TNFR-Cys" evidence="4">
    <location>
        <begin position="197"/>
        <end position="237"/>
    </location>
</feature>
<dbReference type="GO" id="GO:0007266">
    <property type="term" value="P:Rho protein signal transduction"/>
    <property type="evidence" value="ECO:0007669"/>
    <property type="project" value="TreeGrafter"/>
</dbReference>
<feature type="disulfide bond" evidence="1">
    <location>
        <begin position="92"/>
        <end position="110"/>
    </location>
</feature>
<evidence type="ECO:0000259" key="4">
    <source>
        <dbReference type="PROSITE" id="PS50050"/>
    </source>
</evidence>
<feature type="disulfide bond" evidence="1">
    <location>
        <begin position="216"/>
        <end position="229"/>
    </location>
</feature>
<evidence type="ECO:0000313" key="5">
    <source>
        <dbReference type="EMBL" id="JAP47475.1"/>
    </source>
</evidence>
<dbReference type="PROSITE" id="PS00652">
    <property type="entry name" value="TNFR_NGFR_1"/>
    <property type="match status" value="1"/>
</dbReference>
<feature type="disulfide bond" evidence="1">
    <location>
        <begin position="89"/>
        <end position="102"/>
    </location>
</feature>
<dbReference type="GO" id="GO:0015026">
    <property type="term" value="F:coreceptor activity"/>
    <property type="evidence" value="ECO:0007669"/>
    <property type="project" value="TreeGrafter"/>
</dbReference>
<dbReference type="Gene3D" id="2.10.50.10">
    <property type="entry name" value="Tumor Necrosis Factor Receptor, subunit A, domain 2"/>
    <property type="match status" value="2"/>
</dbReference>
<feature type="repeat" description="TNFR-Cys" evidence="1">
    <location>
        <begin position="112"/>
        <end position="156"/>
    </location>
</feature>
<dbReference type="GO" id="GO:0005035">
    <property type="term" value="F:death receptor activity"/>
    <property type="evidence" value="ECO:0007669"/>
    <property type="project" value="TreeGrafter"/>
</dbReference>
<feature type="region of interest" description="Disordered" evidence="2">
    <location>
        <begin position="42"/>
        <end position="66"/>
    </location>
</feature>
<feature type="repeat" description="TNFR-Cys" evidence="1">
    <location>
        <begin position="197"/>
        <end position="237"/>
    </location>
</feature>
<dbReference type="Pfam" id="PF00020">
    <property type="entry name" value="TNFR_c6"/>
    <property type="match status" value="3"/>
</dbReference>
<feature type="repeat" description="TNFR-Cys" evidence="1">
    <location>
        <begin position="157"/>
        <end position="195"/>
    </location>
</feature>
<feature type="chain" id="PRO_5007050942" evidence="3">
    <location>
        <begin position="34"/>
        <end position="261"/>
    </location>
</feature>
<evidence type="ECO:0000256" key="1">
    <source>
        <dbReference type="PROSITE-ProRule" id="PRU00206"/>
    </source>
</evidence>
<keyword evidence="1" id="KW-1015">Disulfide bond</keyword>
<feature type="disulfide bond" evidence="1">
    <location>
        <begin position="198"/>
        <end position="213"/>
    </location>
</feature>
<comment type="caution">
    <text evidence="1">Lacks conserved residue(s) required for the propagation of feature annotation.</text>
</comment>
<dbReference type="EMBL" id="GEEE01015750">
    <property type="protein sequence ID" value="JAP47475.1"/>
    <property type="molecule type" value="Transcribed_RNA"/>
</dbReference>
<reference evidence="5" key="1">
    <citation type="submission" date="2016-01" db="EMBL/GenBank/DDBJ databases">
        <title>Reference transcriptome for the parasite Schistocephalus solidus: insights into the molecular evolution of parasitism.</title>
        <authorList>
            <person name="Hebert F.O."/>
            <person name="Grambauer S."/>
            <person name="Barber I."/>
            <person name="Landry C.R."/>
            <person name="Aubin-Horth N."/>
        </authorList>
    </citation>
    <scope>NUCLEOTIDE SEQUENCE</scope>
</reference>
<dbReference type="PANTHER" id="PTHR46605:SF1">
    <property type="entry name" value="DEATH DOMAIN-CONTAINING MEMBRANE PROTEIN NRADD"/>
    <property type="match status" value="1"/>
</dbReference>
<feature type="disulfide bond" evidence="1">
    <location>
        <begin position="174"/>
        <end position="187"/>
    </location>
</feature>
<dbReference type="PROSITE" id="PS50050">
    <property type="entry name" value="TNFR_NGFR_2"/>
    <property type="match status" value="4"/>
</dbReference>
<accession>A0A0X3P6E6</accession>
<evidence type="ECO:0000256" key="3">
    <source>
        <dbReference type="SAM" id="SignalP"/>
    </source>
</evidence>
<dbReference type="GO" id="GO:0005886">
    <property type="term" value="C:plasma membrane"/>
    <property type="evidence" value="ECO:0007669"/>
    <property type="project" value="TreeGrafter"/>
</dbReference>
<sequence length="261" mass="28299">MTTFLSVRTSGGTFRLLQLSLLLLIVVVVPVTSRPAEMGNLAENGTILDEGSTERRSQPEAELESTITERCPSADEEFVSPINGPPRCCKKCPPGTGMLQLCTNDTDTVCRPCKLGLEYSSDSSATAKCQQCKECQELHPFAVVRTYCSTTEDTTCRCLPGFYFSEATASCKACTKCPAGSGAERACSWNTDTVCKPCKKGTWSSTESSADECQPCTVCKPVYLEMRQCSSTRNSLCCPLHNANCEEIISDLDNTDNPPES</sequence>
<feature type="disulfide bond" evidence="1">
    <location>
        <begin position="177"/>
        <end position="195"/>
    </location>
</feature>
<gene>
    <name evidence="5" type="primary">TNR16</name>
    <name evidence="5" type="ORF">TR122315</name>
</gene>
<dbReference type="GO" id="GO:0048406">
    <property type="term" value="F:nerve growth factor binding"/>
    <property type="evidence" value="ECO:0007669"/>
    <property type="project" value="TreeGrafter"/>
</dbReference>
<feature type="disulfide bond" evidence="1">
    <location>
        <begin position="219"/>
        <end position="237"/>
    </location>
</feature>
<proteinExistence type="predicted"/>
<evidence type="ECO:0000256" key="2">
    <source>
        <dbReference type="SAM" id="MobiDB-lite"/>
    </source>
</evidence>